<dbReference type="Ensembl" id="ENSMMDT00005032952.1">
    <property type="protein sequence ID" value="ENSMMDP00005032229.1"/>
    <property type="gene ID" value="ENSMMDG00005015191.1"/>
</dbReference>
<dbReference type="Gene3D" id="2.30.30.140">
    <property type="match status" value="1"/>
</dbReference>
<dbReference type="AlphaFoldDB" id="A0A667Z8G7"/>
<dbReference type="SUPFAM" id="SSF63748">
    <property type="entry name" value="Tudor/PWWP/MBT"/>
    <property type="match status" value="1"/>
</dbReference>
<feature type="transmembrane region" description="Helical" evidence="1">
    <location>
        <begin position="27"/>
        <end position="47"/>
    </location>
</feature>
<dbReference type="GO" id="GO:0005634">
    <property type="term" value="C:nucleus"/>
    <property type="evidence" value="ECO:0007669"/>
    <property type="project" value="TreeGrafter"/>
</dbReference>
<evidence type="ECO:0000313" key="4">
    <source>
        <dbReference type="Proteomes" id="UP000472263"/>
    </source>
</evidence>
<evidence type="ECO:0000259" key="2">
    <source>
        <dbReference type="PROSITE" id="PS50812"/>
    </source>
</evidence>
<reference evidence="3" key="1">
    <citation type="submission" date="2019-06" db="EMBL/GenBank/DDBJ databases">
        <authorList>
            <consortium name="Wellcome Sanger Institute Data Sharing"/>
        </authorList>
    </citation>
    <scope>NUCLEOTIDE SEQUENCE [LARGE SCALE GENOMIC DNA]</scope>
</reference>
<reference evidence="3" key="3">
    <citation type="submission" date="2025-09" db="UniProtKB">
        <authorList>
            <consortium name="Ensembl"/>
        </authorList>
    </citation>
    <scope>IDENTIFICATION</scope>
</reference>
<keyword evidence="1" id="KW-1133">Transmembrane helix</keyword>
<organism evidence="3 4">
    <name type="scientific">Myripristis murdjan</name>
    <name type="common">pinecone soldierfish</name>
    <dbReference type="NCBI Taxonomy" id="586833"/>
    <lineage>
        <taxon>Eukaryota</taxon>
        <taxon>Metazoa</taxon>
        <taxon>Chordata</taxon>
        <taxon>Craniata</taxon>
        <taxon>Vertebrata</taxon>
        <taxon>Euteleostomi</taxon>
        <taxon>Actinopterygii</taxon>
        <taxon>Neopterygii</taxon>
        <taxon>Teleostei</taxon>
        <taxon>Neoteleostei</taxon>
        <taxon>Acanthomorphata</taxon>
        <taxon>Holocentriformes</taxon>
        <taxon>Holocentridae</taxon>
        <taxon>Myripristis</taxon>
    </lineage>
</organism>
<evidence type="ECO:0000313" key="3">
    <source>
        <dbReference type="Ensembl" id="ENSMMDP00005032229.1"/>
    </source>
</evidence>
<keyword evidence="4" id="KW-1185">Reference proteome</keyword>
<dbReference type="FunFam" id="2.30.30.140:FF:000059">
    <property type="entry name" value="Histone-lysine N-methyltransferase"/>
    <property type="match status" value="1"/>
</dbReference>
<dbReference type="PROSITE" id="PS50812">
    <property type="entry name" value="PWWP"/>
    <property type="match status" value="1"/>
</dbReference>
<dbReference type="InterPro" id="IPR042778">
    <property type="entry name" value="ZCWPW1/ZCWPW2"/>
</dbReference>
<proteinExistence type="predicted"/>
<sequence length="157" mass="18995">MKIIRFHDFHKLNYILASELRMCRLTYIHFLFIFFLSWFLLLLPCCLQQSSPKKRILPPVKFLEGEVIWAKFNRRPWWPCEVVVDPEQGIYHRVKGNDRPCRLYHVRTFGEPVELAWVEGKAIHTFKGGFEFEQLPLLRRRGKQREENYKYTVIIIL</sequence>
<keyword evidence="1" id="KW-0472">Membrane</keyword>
<keyword evidence="1" id="KW-0812">Transmembrane</keyword>
<dbReference type="Pfam" id="PF00855">
    <property type="entry name" value="PWWP"/>
    <property type="match status" value="1"/>
</dbReference>
<dbReference type="GeneTree" id="ENSGT00940000155027"/>
<dbReference type="Proteomes" id="UP000472263">
    <property type="component" value="Chromosome 14"/>
</dbReference>
<dbReference type="InParanoid" id="A0A667Z8G7"/>
<dbReference type="InterPro" id="IPR000313">
    <property type="entry name" value="PWWP_dom"/>
</dbReference>
<feature type="domain" description="PWWP" evidence="2">
    <location>
        <begin position="64"/>
        <end position="128"/>
    </location>
</feature>
<protein>
    <recommendedName>
        <fullName evidence="2">PWWP domain-containing protein</fullName>
    </recommendedName>
</protein>
<evidence type="ECO:0000256" key="1">
    <source>
        <dbReference type="SAM" id="Phobius"/>
    </source>
</evidence>
<dbReference type="PANTHER" id="PTHR15999">
    <property type="entry name" value="ZINC FINGER CW-TYPE PWWP DOMAIN PROTEIN 1"/>
    <property type="match status" value="1"/>
</dbReference>
<accession>A0A667Z8G7</accession>
<dbReference type="PANTHER" id="PTHR15999:SF2">
    <property type="entry name" value="ZINC FINGER CW-TYPE PWWP DOMAIN PROTEIN 1"/>
    <property type="match status" value="1"/>
</dbReference>
<name>A0A667Z8G7_9TELE</name>
<reference evidence="3" key="2">
    <citation type="submission" date="2025-08" db="UniProtKB">
        <authorList>
            <consortium name="Ensembl"/>
        </authorList>
    </citation>
    <scope>IDENTIFICATION</scope>
</reference>